<evidence type="ECO:0000259" key="1">
    <source>
        <dbReference type="Pfam" id="PF00112"/>
    </source>
</evidence>
<gene>
    <name evidence="2" type="ORF">E2562_026607</name>
</gene>
<dbReference type="AlphaFoldDB" id="A0A6G1CTC8"/>
<protein>
    <recommendedName>
        <fullName evidence="1">Peptidase C1A papain C-terminal domain-containing protein</fullName>
    </recommendedName>
</protein>
<reference evidence="2 3" key="1">
    <citation type="submission" date="2019-11" db="EMBL/GenBank/DDBJ databases">
        <title>Whole genome sequence of Oryza granulata.</title>
        <authorList>
            <person name="Li W."/>
        </authorList>
    </citation>
    <scope>NUCLEOTIDE SEQUENCE [LARGE SCALE GENOMIC DNA]</scope>
    <source>
        <strain evidence="3">cv. Menghai</strain>
        <tissue evidence="2">Leaf</tissue>
    </source>
</reference>
<comment type="caution">
    <text evidence="2">The sequence shown here is derived from an EMBL/GenBank/DDBJ whole genome shotgun (WGS) entry which is preliminary data.</text>
</comment>
<dbReference type="InterPro" id="IPR038765">
    <property type="entry name" value="Papain-like_cys_pep_sf"/>
</dbReference>
<feature type="domain" description="Peptidase C1A papain C-terminal" evidence="1">
    <location>
        <begin position="48"/>
        <end position="130"/>
    </location>
</feature>
<sequence>MAAAPIDKDIMDRVKLGLDVFRRGILAGGDGRPQRRIQIYDVGHLYSFDEVRRHIDQGRPVFGTFLISSNFDHLTAQDIYEFIPRLQRPTNCAHTVVFVVYGKYCGRLYLVFVNSHGTAYGDKGFGRVYFDTVENLITLRVP</sequence>
<dbReference type="Gene3D" id="3.90.70.10">
    <property type="entry name" value="Cysteine proteinases"/>
    <property type="match status" value="1"/>
</dbReference>
<evidence type="ECO:0000313" key="3">
    <source>
        <dbReference type="Proteomes" id="UP000479710"/>
    </source>
</evidence>
<dbReference type="EMBL" id="SPHZ02000008">
    <property type="protein sequence ID" value="KAF0903331.1"/>
    <property type="molecule type" value="Genomic_DNA"/>
</dbReference>
<dbReference type="Pfam" id="PF00112">
    <property type="entry name" value="Peptidase_C1"/>
    <property type="match status" value="1"/>
</dbReference>
<proteinExistence type="predicted"/>
<accession>A0A6G1CTC8</accession>
<keyword evidence="3" id="KW-1185">Reference proteome</keyword>
<dbReference type="SUPFAM" id="SSF54001">
    <property type="entry name" value="Cysteine proteinases"/>
    <property type="match status" value="1"/>
</dbReference>
<name>A0A6G1CTC8_9ORYZ</name>
<dbReference type="GO" id="GO:0006508">
    <property type="term" value="P:proteolysis"/>
    <property type="evidence" value="ECO:0007669"/>
    <property type="project" value="InterPro"/>
</dbReference>
<evidence type="ECO:0000313" key="2">
    <source>
        <dbReference type="EMBL" id="KAF0903331.1"/>
    </source>
</evidence>
<dbReference type="Proteomes" id="UP000479710">
    <property type="component" value="Unassembled WGS sequence"/>
</dbReference>
<organism evidence="2 3">
    <name type="scientific">Oryza meyeriana var. granulata</name>
    <dbReference type="NCBI Taxonomy" id="110450"/>
    <lineage>
        <taxon>Eukaryota</taxon>
        <taxon>Viridiplantae</taxon>
        <taxon>Streptophyta</taxon>
        <taxon>Embryophyta</taxon>
        <taxon>Tracheophyta</taxon>
        <taxon>Spermatophyta</taxon>
        <taxon>Magnoliopsida</taxon>
        <taxon>Liliopsida</taxon>
        <taxon>Poales</taxon>
        <taxon>Poaceae</taxon>
        <taxon>BOP clade</taxon>
        <taxon>Oryzoideae</taxon>
        <taxon>Oryzeae</taxon>
        <taxon>Oryzinae</taxon>
        <taxon>Oryza</taxon>
        <taxon>Oryza meyeriana</taxon>
    </lineage>
</organism>
<dbReference type="OrthoDB" id="617964at2759"/>
<dbReference type="InterPro" id="IPR000668">
    <property type="entry name" value="Peptidase_C1A_C"/>
</dbReference>
<dbReference type="GO" id="GO:0008234">
    <property type="term" value="F:cysteine-type peptidase activity"/>
    <property type="evidence" value="ECO:0007669"/>
    <property type="project" value="InterPro"/>
</dbReference>